<keyword evidence="1" id="KW-0472">Membrane</keyword>
<keyword evidence="1" id="KW-0812">Transmembrane</keyword>
<keyword evidence="2" id="KW-0732">Signal</keyword>
<keyword evidence="4" id="KW-1185">Reference proteome</keyword>
<dbReference type="OrthoDB" id="3796910at2759"/>
<feature type="transmembrane region" description="Helical" evidence="1">
    <location>
        <begin position="160"/>
        <end position="193"/>
    </location>
</feature>
<dbReference type="AlphaFoldDB" id="A0A9W8ZCM8"/>
<dbReference type="Proteomes" id="UP001140510">
    <property type="component" value="Unassembled WGS sequence"/>
</dbReference>
<proteinExistence type="predicted"/>
<evidence type="ECO:0000313" key="4">
    <source>
        <dbReference type="Proteomes" id="UP001140510"/>
    </source>
</evidence>
<feature type="transmembrane region" description="Helical" evidence="1">
    <location>
        <begin position="120"/>
        <end position="153"/>
    </location>
</feature>
<reference evidence="3" key="1">
    <citation type="submission" date="2022-10" db="EMBL/GenBank/DDBJ databases">
        <title>Tapping the CABI collections for fungal endophytes: first genome assemblies for Collariella, Neodidymelliopsis, Ascochyta clinopodiicola, Didymella pomorum, Didymosphaeria variabile, Neocosmospora piperis and Neocucurbitaria cava.</title>
        <authorList>
            <person name="Hill R."/>
        </authorList>
    </citation>
    <scope>NUCLEOTIDE SEQUENCE</scope>
    <source>
        <strain evidence="3">IMI 355091</strain>
    </source>
</reference>
<evidence type="ECO:0000256" key="1">
    <source>
        <dbReference type="SAM" id="Phobius"/>
    </source>
</evidence>
<comment type="caution">
    <text evidence="3">The sequence shown here is derived from an EMBL/GenBank/DDBJ whole genome shotgun (WGS) entry which is preliminary data.</text>
</comment>
<dbReference type="EMBL" id="JAPEVA010000055">
    <property type="protein sequence ID" value="KAJ4403018.1"/>
    <property type="molecule type" value="Genomic_DNA"/>
</dbReference>
<accession>A0A9W8ZCM8</accession>
<evidence type="ECO:0000256" key="2">
    <source>
        <dbReference type="SAM" id="SignalP"/>
    </source>
</evidence>
<feature type="signal peptide" evidence="2">
    <location>
        <begin position="1"/>
        <end position="17"/>
    </location>
</feature>
<organism evidence="3 4">
    <name type="scientific">Didymella pomorum</name>
    <dbReference type="NCBI Taxonomy" id="749634"/>
    <lineage>
        <taxon>Eukaryota</taxon>
        <taxon>Fungi</taxon>
        <taxon>Dikarya</taxon>
        <taxon>Ascomycota</taxon>
        <taxon>Pezizomycotina</taxon>
        <taxon>Dothideomycetes</taxon>
        <taxon>Pleosporomycetidae</taxon>
        <taxon>Pleosporales</taxon>
        <taxon>Pleosporineae</taxon>
        <taxon>Didymellaceae</taxon>
        <taxon>Didymella</taxon>
    </lineage>
</organism>
<sequence length="196" mass="20168">MRFSHFSIFALSGLALASPVVQKRDTQSDVASLLTDLYATVQIYTGAINATLAPLSASSGLLEKTAATAEVGAQINKITAAVTSTTNEIKALPPVNSTTEKRSIEIDEVINAQPEKRQLIAVSAILALIIVEIFATVTAAVAILGLAGLLIFLNPLTGAISALILAVQLILDIVLVGVIALLNGLLTALALGVSGL</sequence>
<name>A0A9W8ZCM8_9PLEO</name>
<protein>
    <submittedName>
        <fullName evidence="3">Uncharacterized protein</fullName>
    </submittedName>
</protein>
<keyword evidence="1" id="KW-1133">Transmembrane helix</keyword>
<evidence type="ECO:0000313" key="3">
    <source>
        <dbReference type="EMBL" id="KAJ4403018.1"/>
    </source>
</evidence>
<gene>
    <name evidence="3" type="ORF">N0V91_006764</name>
</gene>
<feature type="chain" id="PRO_5040994654" evidence="2">
    <location>
        <begin position="18"/>
        <end position="196"/>
    </location>
</feature>